<dbReference type="EMBL" id="FNQP01000005">
    <property type="protein sequence ID" value="SEA21531.1"/>
    <property type="molecule type" value="Genomic_DNA"/>
</dbReference>
<protein>
    <submittedName>
        <fullName evidence="1">Uncharacterized protein</fullName>
    </submittedName>
</protein>
<accession>A0A1H3ZDR6</accession>
<proteinExistence type="predicted"/>
<dbReference type="RefSeq" id="WP_093066270.1">
    <property type="nucleotide sequence ID" value="NZ_FNQP01000005.1"/>
</dbReference>
<keyword evidence="2" id="KW-1185">Reference proteome</keyword>
<dbReference type="AlphaFoldDB" id="A0A1H3ZDR6"/>
<dbReference type="Proteomes" id="UP000199397">
    <property type="component" value="Unassembled WGS sequence"/>
</dbReference>
<evidence type="ECO:0000313" key="1">
    <source>
        <dbReference type="EMBL" id="SEA21531.1"/>
    </source>
</evidence>
<evidence type="ECO:0000313" key="2">
    <source>
        <dbReference type="Proteomes" id="UP000199397"/>
    </source>
</evidence>
<organism evidence="1 2">
    <name type="scientific">Thiothrix caldifontis</name>
    <dbReference type="NCBI Taxonomy" id="525918"/>
    <lineage>
        <taxon>Bacteria</taxon>
        <taxon>Pseudomonadati</taxon>
        <taxon>Pseudomonadota</taxon>
        <taxon>Gammaproteobacteria</taxon>
        <taxon>Thiotrichales</taxon>
        <taxon>Thiotrichaceae</taxon>
        <taxon>Thiothrix</taxon>
    </lineage>
</organism>
<gene>
    <name evidence="1" type="ORF">SAMN05660964_01135</name>
</gene>
<sequence>MDFFKNEAETRLLQDLTIENRLDRVSLHGSLDITHDAAGLAFALKLKDMLDAVVQILSTEQASGVLPEKISLKTSDEVANPFA</sequence>
<reference evidence="1 2" key="1">
    <citation type="submission" date="2016-10" db="EMBL/GenBank/DDBJ databases">
        <authorList>
            <person name="de Groot N.N."/>
        </authorList>
    </citation>
    <scope>NUCLEOTIDE SEQUENCE [LARGE SCALE GENOMIC DNA]</scope>
    <source>
        <strain evidence="1 2">DSM 21228</strain>
    </source>
</reference>
<name>A0A1H3ZDR6_9GAMM</name>
<dbReference type="OrthoDB" id="5625257at2"/>
<dbReference type="STRING" id="525918.SAMN05660964_01135"/>